<dbReference type="Proteomes" id="UP001152799">
    <property type="component" value="Chromosome 11"/>
</dbReference>
<evidence type="ECO:0000313" key="3">
    <source>
        <dbReference type="Proteomes" id="UP001152799"/>
    </source>
</evidence>
<feature type="region of interest" description="Disordered" evidence="1">
    <location>
        <begin position="1"/>
        <end position="153"/>
    </location>
</feature>
<organism evidence="2 3">
    <name type="scientific">Ceutorhynchus assimilis</name>
    <name type="common">cabbage seed weevil</name>
    <dbReference type="NCBI Taxonomy" id="467358"/>
    <lineage>
        <taxon>Eukaryota</taxon>
        <taxon>Metazoa</taxon>
        <taxon>Ecdysozoa</taxon>
        <taxon>Arthropoda</taxon>
        <taxon>Hexapoda</taxon>
        <taxon>Insecta</taxon>
        <taxon>Pterygota</taxon>
        <taxon>Neoptera</taxon>
        <taxon>Endopterygota</taxon>
        <taxon>Coleoptera</taxon>
        <taxon>Polyphaga</taxon>
        <taxon>Cucujiformia</taxon>
        <taxon>Curculionidae</taxon>
        <taxon>Ceutorhynchinae</taxon>
        <taxon>Ceutorhynchus</taxon>
    </lineage>
</organism>
<dbReference type="AlphaFoldDB" id="A0A9N9MC64"/>
<name>A0A9N9MC64_9CUCU</name>
<feature type="compositionally biased region" description="Basic and acidic residues" evidence="1">
    <location>
        <begin position="39"/>
        <end position="52"/>
    </location>
</feature>
<dbReference type="OrthoDB" id="6784744at2759"/>
<accession>A0A9N9MC64</accession>
<proteinExistence type="predicted"/>
<feature type="compositionally biased region" description="Polar residues" evidence="1">
    <location>
        <begin position="119"/>
        <end position="132"/>
    </location>
</feature>
<sequence length="293" mass="33328">MAENDNAKKPHYPRRNAPQRPLPGVQKAINNFGVSDLRQLLDQKHKEEKPIDPKNIPPPDPSYNYLRDPARDKPRASQPHKSKPKNQENSNKTKEIIAPENENAKITNFRGRYPRRGNLNLSRDNQTTNESNFRGGSSRRGRGNGRPKTKDNPETIIDLINIKIEVSSETGHRSCILDEETKIADIKHVPDHQFSSPRRGRGFFRGRGRGRGFYRGRAGFNNNKNINQDSATEEEIFEEAQGNENKLSSEYNEDSEAQFDSNLAETITVTSSKLPDSEIERLVEVTLENNTNE</sequence>
<dbReference type="EMBL" id="OU892287">
    <property type="protein sequence ID" value="CAG9761858.1"/>
    <property type="molecule type" value="Genomic_DNA"/>
</dbReference>
<evidence type="ECO:0000256" key="1">
    <source>
        <dbReference type="SAM" id="MobiDB-lite"/>
    </source>
</evidence>
<keyword evidence="3" id="KW-1185">Reference proteome</keyword>
<feature type="compositionally biased region" description="Basic residues" evidence="1">
    <location>
        <begin position="137"/>
        <end position="147"/>
    </location>
</feature>
<protein>
    <submittedName>
        <fullName evidence="2">Uncharacterized protein</fullName>
    </submittedName>
</protein>
<gene>
    <name evidence="2" type="ORF">CEUTPL_LOCUS2551</name>
</gene>
<reference evidence="2" key="1">
    <citation type="submission" date="2022-01" db="EMBL/GenBank/DDBJ databases">
        <authorList>
            <person name="King R."/>
        </authorList>
    </citation>
    <scope>NUCLEOTIDE SEQUENCE</scope>
</reference>
<evidence type="ECO:0000313" key="2">
    <source>
        <dbReference type="EMBL" id="CAG9761858.1"/>
    </source>
</evidence>